<sequence>MSQPDVDDNSSDNHGVQYLEHPAGIVGVTGEPKKDETHRQQRQQLSQRRPGQYIVFLTTSFAHKKLSQSKAEAPVNLVLGDDVDP</sequence>
<feature type="region of interest" description="Disordered" evidence="1">
    <location>
        <begin position="1"/>
        <end position="50"/>
    </location>
</feature>
<accession>A0A9W8P211</accession>
<gene>
    <name evidence="2" type="ORF">DFH05DRAFT_1523689</name>
    <name evidence="3" type="ORF">F5890DRAFT_1559867</name>
</gene>
<reference evidence="2" key="1">
    <citation type="submission" date="2022-08" db="EMBL/GenBank/DDBJ databases">
        <authorList>
            <consortium name="DOE Joint Genome Institute"/>
            <person name="Min B."/>
            <person name="Sierra-Patev S."/>
            <person name="Naranjo-Ortiz M."/>
            <person name="Looney B."/>
            <person name="Konkel Z."/>
            <person name="Slot J.C."/>
            <person name="Sakamoto Y."/>
            <person name="Steenwyk J.L."/>
            <person name="Rokas A."/>
            <person name="Carro J."/>
            <person name="Camarero S."/>
            <person name="Ferreira P."/>
            <person name="Molpeceres G."/>
            <person name="Ruiz-duenas F.J."/>
            <person name="Serrano A."/>
            <person name="Henrissat B."/>
            <person name="Drula E."/>
            <person name="Hughes K.W."/>
            <person name="Mata J.L."/>
            <person name="Ishikawa N.K."/>
            <person name="Vargas-Isla R."/>
            <person name="Ushijima S."/>
            <person name="Smith C.A."/>
            <person name="Ahrendt S."/>
            <person name="Andreopoulos W."/>
            <person name="He G."/>
            <person name="LaButti K."/>
            <person name="Lipzen A."/>
            <person name="Ng V."/>
            <person name="Riley R."/>
            <person name="Sandor L."/>
            <person name="Barry K."/>
            <person name="Martinez A.T."/>
            <person name="Xiao Y."/>
            <person name="Gibbons J.G."/>
            <person name="Terashima K."/>
            <person name="Hibbett D.S."/>
            <person name="Grigoriev I.V."/>
        </authorList>
    </citation>
    <scope>NUCLEOTIDE SEQUENCE</scope>
    <source>
        <strain evidence="2">TFB7810</strain>
    </source>
</reference>
<comment type="caution">
    <text evidence="2">The sequence shown here is derived from an EMBL/GenBank/DDBJ whole genome shotgun (WGS) entry which is preliminary data.</text>
</comment>
<proteinExistence type="predicted"/>
<evidence type="ECO:0000313" key="2">
    <source>
        <dbReference type="EMBL" id="KAJ3745414.1"/>
    </source>
</evidence>
<reference evidence="2 4" key="3">
    <citation type="journal article" date="2023" name="Proc. Natl. Acad. Sci. U.S.A.">
        <title>A global phylogenomic analysis of the shiitake genus Lentinula.</title>
        <authorList>
            <person name="Sierra-Patev S."/>
            <person name="Min B."/>
            <person name="Naranjo-Ortiz M."/>
            <person name="Looney B."/>
            <person name="Konkel Z."/>
            <person name="Slot J.C."/>
            <person name="Sakamoto Y."/>
            <person name="Steenwyk J.L."/>
            <person name="Rokas A."/>
            <person name="Carro J."/>
            <person name="Camarero S."/>
            <person name="Ferreira P."/>
            <person name="Molpeceres G."/>
            <person name="Ruiz-Duenas F.J."/>
            <person name="Serrano A."/>
            <person name="Henrissat B."/>
            <person name="Drula E."/>
            <person name="Hughes K.W."/>
            <person name="Mata J.L."/>
            <person name="Ishikawa N.K."/>
            <person name="Vargas-Isla R."/>
            <person name="Ushijima S."/>
            <person name="Smith C.A."/>
            <person name="Donoghue J."/>
            <person name="Ahrendt S."/>
            <person name="Andreopoulos W."/>
            <person name="He G."/>
            <person name="LaButti K."/>
            <person name="Lipzen A."/>
            <person name="Ng V."/>
            <person name="Riley R."/>
            <person name="Sandor L."/>
            <person name="Barry K."/>
            <person name="Martinez A.T."/>
            <person name="Xiao Y."/>
            <person name="Gibbons J.G."/>
            <person name="Terashima K."/>
            <person name="Grigoriev I.V."/>
            <person name="Hibbett D."/>
        </authorList>
    </citation>
    <scope>NUCLEOTIDE SEQUENCE [LARGE SCALE GENOMIC DNA]</scope>
    <source>
        <strain evidence="2 4">TFB7810</strain>
    </source>
</reference>
<protein>
    <submittedName>
        <fullName evidence="2">Uncharacterized protein</fullName>
    </submittedName>
</protein>
<evidence type="ECO:0000313" key="4">
    <source>
        <dbReference type="Proteomes" id="UP001142393"/>
    </source>
</evidence>
<dbReference type="EMBL" id="MU802825">
    <property type="protein sequence ID" value="KAJ3978681.1"/>
    <property type="molecule type" value="Genomic_DNA"/>
</dbReference>
<feature type="compositionally biased region" description="Acidic residues" evidence="1">
    <location>
        <begin position="1"/>
        <end position="10"/>
    </location>
</feature>
<evidence type="ECO:0000256" key="1">
    <source>
        <dbReference type="SAM" id="MobiDB-lite"/>
    </source>
</evidence>
<dbReference type="Proteomes" id="UP001163850">
    <property type="component" value="Unassembled WGS sequence"/>
</dbReference>
<name>A0A9W8P211_9AGAR</name>
<keyword evidence="4" id="KW-1185">Reference proteome</keyword>
<reference evidence="3" key="2">
    <citation type="submission" date="2022-08" db="EMBL/GenBank/DDBJ databases">
        <authorList>
            <consortium name="DOE Joint Genome Institute"/>
            <person name="Min B."/>
            <person name="Riley R."/>
            <person name="Sierra-Patev S."/>
            <person name="Naranjo-Ortiz M."/>
            <person name="Looney B."/>
            <person name="Konkel Z."/>
            <person name="Slot J.C."/>
            <person name="Sakamoto Y."/>
            <person name="Steenwyk J.L."/>
            <person name="Rokas A."/>
            <person name="Carro J."/>
            <person name="Camarero S."/>
            <person name="Ferreira P."/>
            <person name="Molpeceres G."/>
            <person name="Ruiz-Duenas F.J."/>
            <person name="Serrano A."/>
            <person name="Henrissat B."/>
            <person name="Drula E."/>
            <person name="Hughes K.W."/>
            <person name="Mata J.L."/>
            <person name="Ishikawa N.K."/>
            <person name="Vargas-Isla R."/>
            <person name="Ushijima S."/>
            <person name="Smith C.A."/>
            <person name="Ahrendt S."/>
            <person name="Andreopoulos W."/>
            <person name="He G."/>
            <person name="Labutti K."/>
            <person name="Lipzen A."/>
            <person name="Ng V."/>
            <person name="Sandor L."/>
            <person name="Barry K."/>
            <person name="Martinez A.T."/>
            <person name="Xiao Y."/>
            <person name="Gibbons J.G."/>
            <person name="Terashima K."/>
            <person name="Hibbett D.S."/>
            <person name="Grigoriev I.V."/>
        </authorList>
    </citation>
    <scope>NUCLEOTIDE SEQUENCE</scope>
    <source>
        <strain evidence="3">TFB7829</strain>
    </source>
</reference>
<dbReference type="Proteomes" id="UP001142393">
    <property type="component" value="Unassembled WGS sequence"/>
</dbReference>
<dbReference type="EMBL" id="JANVFU010000005">
    <property type="protein sequence ID" value="KAJ3745414.1"/>
    <property type="molecule type" value="Genomic_DNA"/>
</dbReference>
<evidence type="ECO:0000313" key="3">
    <source>
        <dbReference type="EMBL" id="KAJ3978681.1"/>
    </source>
</evidence>
<dbReference type="AlphaFoldDB" id="A0A9W8P211"/>
<organism evidence="2 4">
    <name type="scientific">Lentinula detonsa</name>
    <dbReference type="NCBI Taxonomy" id="2804962"/>
    <lineage>
        <taxon>Eukaryota</taxon>
        <taxon>Fungi</taxon>
        <taxon>Dikarya</taxon>
        <taxon>Basidiomycota</taxon>
        <taxon>Agaricomycotina</taxon>
        <taxon>Agaricomycetes</taxon>
        <taxon>Agaricomycetidae</taxon>
        <taxon>Agaricales</taxon>
        <taxon>Marasmiineae</taxon>
        <taxon>Omphalotaceae</taxon>
        <taxon>Lentinula</taxon>
    </lineage>
</organism>
<accession>A0AA38PNL3</accession>